<dbReference type="Proteomes" id="UP001595693">
    <property type="component" value="Unassembled WGS sequence"/>
</dbReference>
<accession>A0ABV8DI75</accession>
<keyword evidence="1" id="KW-0732">Signal</keyword>
<feature type="chain" id="PRO_5047106529" description="Polysaccharide lyase-like protein" evidence="1">
    <location>
        <begin position="23"/>
        <end position="279"/>
    </location>
</feature>
<evidence type="ECO:0008006" key="4">
    <source>
        <dbReference type="Google" id="ProtNLM"/>
    </source>
</evidence>
<dbReference type="PROSITE" id="PS51257">
    <property type="entry name" value="PROKAR_LIPOPROTEIN"/>
    <property type="match status" value="1"/>
</dbReference>
<proteinExistence type="predicted"/>
<dbReference type="RefSeq" id="WP_156358606.1">
    <property type="nucleotide sequence ID" value="NZ_JBHSAJ010000170.1"/>
</dbReference>
<reference evidence="3" key="1">
    <citation type="journal article" date="2019" name="Int. J. Syst. Evol. Microbiol.">
        <title>The Global Catalogue of Microorganisms (GCM) 10K type strain sequencing project: providing services to taxonomists for standard genome sequencing and annotation.</title>
        <authorList>
            <consortium name="The Broad Institute Genomics Platform"/>
            <consortium name="The Broad Institute Genome Sequencing Center for Infectious Disease"/>
            <person name="Wu L."/>
            <person name="Ma J."/>
        </authorList>
    </citation>
    <scope>NUCLEOTIDE SEQUENCE [LARGE SCALE GENOMIC DNA]</scope>
    <source>
        <strain evidence="3">CCUG 2113</strain>
    </source>
</reference>
<dbReference type="EMBL" id="JBHSAJ010000170">
    <property type="protein sequence ID" value="MFC3938153.1"/>
    <property type="molecule type" value="Genomic_DNA"/>
</dbReference>
<evidence type="ECO:0000313" key="2">
    <source>
        <dbReference type="EMBL" id="MFC3938153.1"/>
    </source>
</evidence>
<gene>
    <name evidence="2" type="ORF">ACFOW3_26385</name>
</gene>
<evidence type="ECO:0000313" key="3">
    <source>
        <dbReference type="Proteomes" id="UP001595693"/>
    </source>
</evidence>
<keyword evidence="3" id="KW-1185">Reference proteome</keyword>
<evidence type="ECO:0000256" key="1">
    <source>
        <dbReference type="SAM" id="SignalP"/>
    </source>
</evidence>
<comment type="caution">
    <text evidence="2">The sequence shown here is derived from an EMBL/GenBank/DDBJ whole genome shotgun (WGS) entry which is preliminary data.</text>
</comment>
<organism evidence="2 3">
    <name type="scientific">Acidovorax facilis</name>
    <dbReference type="NCBI Taxonomy" id="12917"/>
    <lineage>
        <taxon>Bacteria</taxon>
        <taxon>Pseudomonadati</taxon>
        <taxon>Pseudomonadota</taxon>
        <taxon>Betaproteobacteria</taxon>
        <taxon>Burkholderiales</taxon>
        <taxon>Comamonadaceae</taxon>
        <taxon>Acidovorax</taxon>
    </lineage>
</organism>
<name>A0ABV8DI75_9BURK</name>
<protein>
    <recommendedName>
        <fullName evidence="4">Polysaccharide lyase-like protein</fullName>
    </recommendedName>
</protein>
<sequence>MIKHILAGFAVMSLIACGGAGAQIQSYIADDITHPALQINGFCYFDWYKPDNMQKSQNTLKQGGTIQLQARFQWQPPGYNSSALTEHSILAFTQGEFSGATAVCPFQRNSVQELLNSPEHPSRQWLFRYGAGLILTPKGLGFELWNGDQTAYTWDQTNNRCMQSTLTGNTSINCLPNDPISASYITESDFTLTHGMYYWVRLTMQGHLISGQHWTKMRGELVQETPSGATVVQHGSISFLTDSYFPLDDSIFGTMARSSPGGNFYSPTKVKVWMFDGGF</sequence>
<feature type="signal peptide" evidence="1">
    <location>
        <begin position="1"/>
        <end position="22"/>
    </location>
</feature>